<dbReference type="InterPro" id="IPR002885">
    <property type="entry name" value="PPR_rpt"/>
</dbReference>
<protein>
    <submittedName>
        <fullName evidence="3">Pentatricopeptide repeat-containing protein</fullName>
    </submittedName>
</protein>
<accession>A0A392PPF5</accession>
<dbReference type="InterPro" id="IPR046960">
    <property type="entry name" value="PPR_At4g14850-like_plant"/>
</dbReference>
<feature type="non-terminal residue" evidence="3">
    <location>
        <position position="208"/>
    </location>
</feature>
<evidence type="ECO:0000256" key="1">
    <source>
        <dbReference type="ARBA" id="ARBA00022737"/>
    </source>
</evidence>
<keyword evidence="4" id="KW-1185">Reference proteome</keyword>
<reference evidence="3 4" key="1">
    <citation type="journal article" date="2018" name="Front. Plant Sci.">
        <title>Red Clover (Trifolium pratense) and Zigzag Clover (T. medium) - A Picture of Genomic Similarities and Differences.</title>
        <authorList>
            <person name="Dluhosova J."/>
            <person name="Istvanek J."/>
            <person name="Nedelnik J."/>
            <person name="Repkova J."/>
        </authorList>
    </citation>
    <scope>NUCLEOTIDE SEQUENCE [LARGE SCALE GENOMIC DNA]</scope>
    <source>
        <strain evidence="4">cv. 10/8</strain>
        <tissue evidence="3">Leaf</tissue>
    </source>
</reference>
<name>A0A392PPF5_9FABA</name>
<sequence>LYASFGELGDVEKLFRRIDDKDIVAWNSMILARARPGRGSGCSMELLQELRRTTNLQIEGATLVAVLKSCKNESDLPAAFVDIVYKDDSSWSSIIGTYKQNGMESKALELCKEMLAEGINFTSYSLPLCISACSQLSAIYEGKQLHVFAIKSGYNCDVYVGSSIIDMYAKCGNMKESEKVFDEQLEPNEVIFNAMICGYAHHGKAQEA</sequence>
<dbReference type="Pfam" id="PF01535">
    <property type="entry name" value="PPR"/>
    <property type="match status" value="3"/>
</dbReference>
<dbReference type="InterPro" id="IPR011990">
    <property type="entry name" value="TPR-like_helical_dom_sf"/>
</dbReference>
<evidence type="ECO:0000313" key="3">
    <source>
        <dbReference type="EMBL" id="MCI13320.1"/>
    </source>
</evidence>
<dbReference type="PANTHER" id="PTHR47926">
    <property type="entry name" value="PENTATRICOPEPTIDE REPEAT-CONTAINING PROTEIN"/>
    <property type="match status" value="1"/>
</dbReference>
<organism evidence="3 4">
    <name type="scientific">Trifolium medium</name>
    <dbReference type="NCBI Taxonomy" id="97028"/>
    <lineage>
        <taxon>Eukaryota</taxon>
        <taxon>Viridiplantae</taxon>
        <taxon>Streptophyta</taxon>
        <taxon>Embryophyta</taxon>
        <taxon>Tracheophyta</taxon>
        <taxon>Spermatophyta</taxon>
        <taxon>Magnoliopsida</taxon>
        <taxon>eudicotyledons</taxon>
        <taxon>Gunneridae</taxon>
        <taxon>Pentapetalae</taxon>
        <taxon>rosids</taxon>
        <taxon>fabids</taxon>
        <taxon>Fabales</taxon>
        <taxon>Fabaceae</taxon>
        <taxon>Papilionoideae</taxon>
        <taxon>50 kb inversion clade</taxon>
        <taxon>NPAAA clade</taxon>
        <taxon>Hologalegina</taxon>
        <taxon>IRL clade</taxon>
        <taxon>Trifolieae</taxon>
        <taxon>Trifolium</taxon>
    </lineage>
</organism>
<dbReference type="AlphaFoldDB" id="A0A392PPF5"/>
<dbReference type="Proteomes" id="UP000265520">
    <property type="component" value="Unassembled WGS sequence"/>
</dbReference>
<dbReference type="NCBIfam" id="TIGR00756">
    <property type="entry name" value="PPR"/>
    <property type="match status" value="1"/>
</dbReference>
<keyword evidence="1" id="KW-0677">Repeat</keyword>
<evidence type="ECO:0000256" key="2">
    <source>
        <dbReference type="PROSITE-ProRule" id="PRU00708"/>
    </source>
</evidence>
<dbReference type="GO" id="GO:0009451">
    <property type="term" value="P:RNA modification"/>
    <property type="evidence" value="ECO:0007669"/>
    <property type="project" value="InterPro"/>
</dbReference>
<feature type="repeat" description="PPR" evidence="2">
    <location>
        <begin position="87"/>
        <end position="121"/>
    </location>
</feature>
<dbReference type="EMBL" id="LXQA010087844">
    <property type="protein sequence ID" value="MCI13320.1"/>
    <property type="molecule type" value="Genomic_DNA"/>
</dbReference>
<dbReference type="Gene3D" id="1.25.40.10">
    <property type="entry name" value="Tetratricopeptide repeat domain"/>
    <property type="match status" value="1"/>
</dbReference>
<proteinExistence type="predicted"/>
<dbReference type="GO" id="GO:0003723">
    <property type="term" value="F:RNA binding"/>
    <property type="evidence" value="ECO:0007669"/>
    <property type="project" value="InterPro"/>
</dbReference>
<feature type="non-terminal residue" evidence="3">
    <location>
        <position position="1"/>
    </location>
</feature>
<comment type="caution">
    <text evidence="3">The sequence shown here is derived from an EMBL/GenBank/DDBJ whole genome shotgun (WGS) entry which is preliminary data.</text>
</comment>
<dbReference type="PROSITE" id="PS51375">
    <property type="entry name" value="PPR"/>
    <property type="match status" value="1"/>
</dbReference>
<evidence type="ECO:0000313" key="4">
    <source>
        <dbReference type="Proteomes" id="UP000265520"/>
    </source>
</evidence>